<dbReference type="OrthoDB" id="619142at2759"/>
<dbReference type="EMBL" id="BJWL01000376">
    <property type="protein sequence ID" value="GFS41445.1"/>
    <property type="molecule type" value="Genomic_DNA"/>
</dbReference>
<proteinExistence type="predicted"/>
<name>A0A7J0DSV7_9ERIC</name>
<keyword evidence="1" id="KW-0175">Coiled coil</keyword>
<comment type="caution">
    <text evidence="2">The sequence shown here is derived from an EMBL/GenBank/DDBJ whole genome shotgun (WGS) entry which is preliminary data.</text>
</comment>
<dbReference type="PANTHER" id="PTHR33883">
    <property type="entry name" value="WPP DOMAIN-ASSOCIATED PROTEIN"/>
    <property type="match status" value="1"/>
</dbReference>
<gene>
    <name evidence="2" type="ORF">Acr_00g0074380</name>
</gene>
<evidence type="ECO:0000313" key="3">
    <source>
        <dbReference type="Proteomes" id="UP000585474"/>
    </source>
</evidence>
<protein>
    <submittedName>
        <fullName evidence="2">Myosin heavy chain-like protein</fullName>
    </submittedName>
</protein>
<evidence type="ECO:0000313" key="2">
    <source>
        <dbReference type="EMBL" id="GFS41445.1"/>
    </source>
</evidence>
<dbReference type="Proteomes" id="UP000585474">
    <property type="component" value="Unassembled WGS sequence"/>
</dbReference>
<dbReference type="PANTHER" id="PTHR33883:SF10">
    <property type="entry name" value="WPP DOMAIN-ASSOCIATED PROTEIN"/>
    <property type="match status" value="1"/>
</dbReference>
<evidence type="ECO:0000256" key="1">
    <source>
        <dbReference type="SAM" id="Coils"/>
    </source>
</evidence>
<keyword evidence="3" id="KW-1185">Reference proteome</keyword>
<reference evidence="3" key="1">
    <citation type="submission" date="2019-07" db="EMBL/GenBank/DDBJ databases">
        <title>De Novo Assembly of kiwifruit Actinidia rufa.</title>
        <authorList>
            <person name="Sugita-Konishi S."/>
            <person name="Sato K."/>
            <person name="Mori E."/>
            <person name="Abe Y."/>
            <person name="Kisaki G."/>
            <person name="Hamano K."/>
            <person name="Suezawa K."/>
            <person name="Otani M."/>
            <person name="Fukuda T."/>
            <person name="Manabe T."/>
            <person name="Gomi K."/>
            <person name="Tabuchi M."/>
            <person name="Akimitsu K."/>
            <person name="Kataoka I."/>
        </authorList>
    </citation>
    <scope>NUCLEOTIDE SEQUENCE [LARGE SCALE GENOMIC DNA]</scope>
    <source>
        <strain evidence="3">cv. Fuchu</strain>
    </source>
</reference>
<accession>A0A7J0DSV7</accession>
<sequence length="843" mass="95925">MKDQKVTVVARDLGGGASSSCDKFVQQVSSARKSENMGVALLEDLDSYWDDINDRLTISRMVSDSVIKGMVKAVEQVAEEQITAKELELTSLKEILHFHPSDANKSDSIGSSLGYREARGVGNGLYYSFSEAFTEHDKMRESLGSLRSVTTGEIEKLKKEIDGRRGCSSMRRISSGSELLGLCGILQEKASQSLMGVDKRVGSLKMTVDTMCVQMDDMVKLTKASLSEWQQEQEFEREIETMVMQSSIRSLCEEFEERLWDQNVRLCGSQSVDWLGRIDEVSNLRKELDVILKSLSNLETGQLISHGSRDMDHFHRKALRNHVSPSSSLWEGNGISEESKNGMPENWEAAQLKHMTKDELVNYFNNMITEMRRNHESDMQKMTEEYFSLKREYLKEKGSSLLLRKDKDLDAVRKKIPVVILKLDDILVENEKLSTLSDNSETLGSLKGRLESLLLENCQLRDSLSDKRKEVKCLTSLVSDAAEKMLQHSLAETNSLKLVGNLKSAVEDAEFEASITEDIYKCFLREVIPQINCDTEELEMQSIVMKDIYGILYREAARDTDATNKCEVGDSDIESLVMQGLCGVIFEEAIKDAQSQFSNLNKKYLDEKENRVALELKVMEIEEGFIFMIEEKERLEQQVHLLVASLEEKEKLELELSTALVKEKEQFQLASQEINDLKDHSSYLQTLISERSKDLDSMKGELTELLEQIKVYKTEINKLNQKLEVMSKELREADGGRNMLLGVIREKQNDILLLEAKQNEQRKKMQAVIGLVHGLSRALSDLESQVAEGIKNNNLRLEESRSQLSSLTRETIIVKKTSLLYKRKLDRRCNDLQLAEAEVRIFL</sequence>
<organism evidence="2 3">
    <name type="scientific">Actinidia rufa</name>
    <dbReference type="NCBI Taxonomy" id="165716"/>
    <lineage>
        <taxon>Eukaryota</taxon>
        <taxon>Viridiplantae</taxon>
        <taxon>Streptophyta</taxon>
        <taxon>Embryophyta</taxon>
        <taxon>Tracheophyta</taxon>
        <taxon>Spermatophyta</taxon>
        <taxon>Magnoliopsida</taxon>
        <taxon>eudicotyledons</taxon>
        <taxon>Gunneridae</taxon>
        <taxon>Pentapetalae</taxon>
        <taxon>asterids</taxon>
        <taxon>Ericales</taxon>
        <taxon>Actinidiaceae</taxon>
        <taxon>Actinidia</taxon>
    </lineage>
</organism>
<dbReference type="AlphaFoldDB" id="A0A7J0DSV7"/>
<dbReference type="InterPro" id="IPR037490">
    <property type="entry name" value="WAP"/>
</dbReference>
<feature type="coiled-coil region" evidence="1">
    <location>
        <begin position="590"/>
        <end position="764"/>
    </location>
</feature>